<evidence type="ECO:0000313" key="2">
    <source>
        <dbReference type="EMBL" id="SVD07488.1"/>
    </source>
</evidence>
<evidence type="ECO:0000256" key="1">
    <source>
        <dbReference type="SAM" id="MobiDB-lite"/>
    </source>
</evidence>
<name>A0A382SEA1_9ZZZZ</name>
<sequence length="25" mass="2652">GEHSAEDRAVARSSPAPGIKFILEN</sequence>
<protein>
    <submittedName>
        <fullName evidence="2">Uncharacterized protein</fullName>
    </submittedName>
</protein>
<reference evidence="2" key="1">
    <citation type="submission" date="2018-05" db="EMBL/GenBank/DDBJ databases">
        <authorList>
            <person name="Lanie J.A."/>
            <person name="Ng W.-L."/>
            <person name="Kazmierczak K.M."/>
            <person name="Andrzejewski T.M."/>
            <person name="Davidsen T.M."/>
            <person name="Wayne K.J."/>
            <person name="Tettelin H."/>
            <person name="Glass J.I."/>
            <person name="Rusch D."/>
            <person name="Podicherti R."/>
            <person name="Tsui H.-C.T."/>
            <person name="Winkler M.E."/>
        </authorList>
    </citation>
    <scope>NUCLEOTIDE SEQUENCE</scope>
</reference>
<proteinExistence type="predicted"/>
<gene>
    <name evidence="2" type="ORF">METZ01_LOCUS360342</name>
</gene>
<accession>A0A382SEA1</accession>
<dbReference type="EMBL" id="UINC01128005">
    <property type="protein sequence ID" value="SVD07488.1"/>
    <property type="molecule type" value="Genomic_DNA"/>
</dbReference>
<feature type="region of interest" description="Disordered" evidence="1">
    <location>
        <begin position="1"/>
        <end position="25"/>
    </location>
</feature>
<organism evidence="2">
    <name type="scientific">marine metagenome</name>
    <dbReference type="NCBI Taxonomy" id="408172"/>
    <lineage>
        <taxon>unclassified sequences</taxon>
        <taxon>metagenomes</taxon>
        <taxon>ecological metagenomes</taxon>
    </lineage>
</organism>
<dbReference type="AlphaFoldDB" id="A0A382SEA1"/>
<feature type="compositionally biased region" description="Basic and acidic residues" evidence="1">
    <location>
        <begin position="1"/>
        <end position="10"/>
    </location>
</feature>
<feature type="non-terminal residue" evidence="2">
    <location>
        <position position="1"/>
    </location>
</feature>